<feature type="transmembrane region" description="Helical" evidence="10">
    <location>
        <begin position="46"/>
        <end position="67"/>
    </location>
</feature>
<keyword evidence="8" id="KW-0902">Two-component regulatory system</keyword>
<keyword evidence="4" id="KW-0808">Transferase</keyword>
<keyword evidence="5" id="KW-0547">Nucleotide-binding</keyword>
<dbReference type="EMBL" id="JBHSKJ010000001">
    <property type="protein sequence ID" value="MFC5143631.1"/>
    <property type="molecule type" value="Genomic_DNA"/>
</dbReference>
<dbReference type="PANTHER" id="PTHR24421:SF10">
    <property type="entry name" value="NITRATE_NITRITE SENSOR PROTEIN NARQ"/>
    <property type="match status" value="1"/>
</dbReference>
<dbReference type="InterPro" id="IPR036890">
    <property type="entry name" value="HATPase_C_sf"/>
</dbReference>
<evidence type="ECO:0000256" key="9">
    <source>
        <dbReference type="SAM" id="MobiDB-lite"/>
    </source>
</evidence>
<dbReference type="InterPro" id="IPR003594">
    <property type="entry name" value="HATPase_dom"/>
</dbReference>
<dbReference type="Gene3D" id="1.20.5.1930">
    <property type="match status" value="1"/>
</dbReference>
<keyword evidence="10" id="KW-1133">Transmembrane helix</keyword>
<evidence type="ECO:0000256" key="6">
    <source>
        <dbReference type="ARBA" id="ARBA00022777"/>
    </source>
</evidence>
<dbReference type="PANTHER" id="PTHR24421">
    <property type="entry name" value="NITRATE/NITRITE SENSOR PROTEIN NARX-RELATED"/>
    <property type="match status" value="1"/>
</dbReference>
<keyword evidence="7" id="KW-0067">ATP-binding</keyword>
<evidence type="ECO:0000256" key="4">
    <source>
        <dbReference type="ARBA" id="ARBA00022679"/>
    </source>
</evidence>
<name>A0ABV9ZT26_9ACTN</name>
<evidence type="ECO:0000256" key="7">
    <source>
        <dbReference type="ARBA" id="ARBA00022840"/>
    </source>
</evidence>
<dbReference type="EC" id="2.7.13.3" evidence="2"/>
<evidence type="ECO:0000313" key="13">
    <source>
        <dbReference type="EMBL" id="MFC5143631.1"/>
    </source>
</evidence>
<dbReference type="GO" id="GO:0016301">
    <property type="term" value="F:kinase activity"/>
    <property type="evidence" value="ECO:0007669"/>
    <property type="project" value="UniProtKB-KW"/>
</dbReference>
<dbReference type="RefSeq" id="WP_382036725.1">
    <property type="nucleotide sequence ID" value="NZ_JBHSKJ010000001.1"/>
</dbReference>
<keyword evidence="10" id="KW-0472">Membrane</keyword>
<comment type="caution">
    <text evidence="13">The sequence shown here is derived from an EMBL/GenBank/DDBJ whole genome shotgun (WGS) entry which is preliminary data.</text>
</comment>
<keyword evidence="3" id="KW-0597">Phosphoprotein</keyword>
<evidence type="ECO:0000256" key="8">
    <source>
        <dbReference type="ARBA" id="ARBA00023012"/>
    </source>
</evidence>
<evidence type="ECO:0000259" key="12">
    <source>
        <dbReference type="Pfam" id="PF07730"/>
    </source>
</evidence>
<feature type="domain" description="Signal transduction histidine kinase subgroup 3 dimerisation and phosphoacceptor" evidence="12">
    <location>
        <begin position="226"/>
        <end position="292"/>
    </location>
</feature>
<organism evidence="13 14">
    <name type="scientific">Streptomyces aureoversilis</name>
    <dbReference type="NCBI Taxonomy" id="67277"/>
    <lineage>
        <taxon>Bacteria</taxon>
        <taxon>Bacillati</taxon>
        <taxon>Actinomycetota</taxon>
        <taxon>Actinomycetes</taxon>
        <taxon>Kitasatosporales</taxon>
        <taxon>Streptomycetaceae</taxon>
        <taxon>Streptomyces</taxon>
    </lineage>
</organism>
<evidence type="ECO:0000256" key="2">
    <source>
        <dbReference type="ARBA" id="ARBA00012438"/>
    </source>
</evidence>
<feature type="transmembrane region" description="Helical" evidence="10">
    <location>
        <begin position="174"/>
        <end position="195"/>
    </location>
</feature>
<gene>
    <name evidence="13" type="ORF">ACFPP6_02845</name>
</gene>
<feature type="transmembrane region" description="Helical" evidence="10">
    <location>
        <begin position="127"/>
        <end position="154"/>
    </location>
</feature>
<evidence type="ECO:0000313" key="14">
    <source>
        <dbReference type="Proteomes" id="UP001596222"/>
    </source>
</evidence>
<protein>
    <recommendedName>
        <fullName evidence="2">histidine kinase</fullName>
        <ecNumber evidence="2">2.7.13.3</ecNumber>
    </recommendedName>
</protein>
<evidence type="ECO:0000256" key="10">
    <source>
        <dbReference type="SAM" id="Phobius"/>
    </source>
</evidence>
<sequence length="438" mass="45665">MIRSFRPLLRGSTYSGALFAYCGALASLPLLPVAMLPTLARPSAPYGVQLVLTLLLWAALIGVAGLARATRRVLIVSARRLLRVPLPDPVAARRPANLTASRPAGPSEAGPSPTAPALATDRWRTPLWLLLHVALGWTGALVSGLLLLAGLTLPLGAEAGLSLFGRSVWVVGGWQSWAVALGCVLLAAAVCVVVTKALRWSAPRLLGPSPAERLALAAERELALAERNRLAHELHDSIGHTLTATTIQAAVAGEVLSADPVAARAALRSIEESARAALEDLDYVLGVLREQESETAPTRTLADLPELLDRLRHAGAVVEPELSGELTQVQGTLSRAAYRILQEGLTNALRHGAGGPVEVRVAAAADSLELSVVNRTGAGTSPGPGPGPGTGRGAFPTSGHGLPGLAERVRLLHGEIEAGPVGPQHWRLAVRLPIRLSA</sequence>
<dbReference type="SUPFAM" id="SSF55874">
    <property type="entry name" value="ATPase domain of HSP90 chaperone/DNA topoisomerase II/histidine kinase"/>
    <property type="match status" value="1"/>
</dbReference>
<evidence type="ECO:0000256" key="5">
    <source>
        <dbReference type="ARBA" id="ARBA00022741"/>
    </source>
</evidence>
<evidence type="ECO:0000259" key="11">
    <source>
        <dbReference type="Pfam" id="PF02518"/>
    </source>
</evidence>
<dbReference type="Gene3D" id="3.30.565.10">
    <property type="entry name" value="Histidine kinase-like ATPase, C-terminal domain"/>
    <property type="match status" value="1"/>
</dbReference>
<keyword evidence="14" id="KW-1185">Reference proteome</keyword>
<comment type="catalytic activity">
    <reaction evidence="1">
        <text>ATP + protein L-histidine = ADP + protein N-phospho-L-histidine.</text>
        <dbReference type="EC" id="2.7.13.3"/>
    </reaction>
</comment>
<dbReference type="InterPro" id="IPR050482">
    <property type="entry name" value="Sensor_HK_TwoCompSys"/>
</dbReference>
<proteinExistence type="predicted"/>
<feature type="region of interest" description="Disordered" evidence="9">
    <location>
        <begin position="374"/>
        <end position="400"/>
    </location>
</feature>
<feature type="domain" description="Histidine kinase/HSP90-like ATPase" evidence="11">
    <location>
        <begin position="335"/>
        <end position="424"/>
    </location>
</feature>
<evidence type="ECO:0000256" key="3">
    <source>
        <dbReference type="ARBA" id="ARBA00022553"/>
    </source>
</evidence>
<feature type="transmembrane region" description="Helical" evidence="10">
    <location>
        <begin position="12"/>
        <end position="34"/>
    </location>
</feature>
<dbReference type="Pfam" id="PF07730">
    <property type="entry name" value="HisKA_3"/>
    <property type="match status" value="1"/>
</dbReference>
<keyword evidence="6 13" id="KW-0418">Kinase</keyword>
<keyword evidence="10" id="KW-0812">Transmembrane</keyword>
<evidence type="ECO:0000256" key="1">
    <source>
        <dbReference type="ARBA" id="ARBA00000085"/>
    </source>
</evidence>
<reference evidence="14" key="1">
    <citation type="journal article" date="2019" name="Int. J. Syst. Evol. Microbiol.">
        <title>The Global Catalogue of Microorganisms (GCM) 10K type strain sequencing project: providing services to taxonomists for standard genome sequencing and annotation.</title>
        <authorList>
            <consortium name="The Broad Institute Genomics Platform"/>
            <consortium name="The Broad Institute Genome Sequencing Center for Infectious Disease"/>
            <person name="Wu L."/>
            <person name="Ma J."/>
        </authorList>
    </citation>
    <scope>NUCLEOTIDE SEQUENCE [LARGE SCALE GENOMIC DNA]</scope>
    <source>
        <strain evidence="14">CGMCC 4.1641</strain>
    </source>
</reference>
<accession>A0ABV9ZT26</accession>
<dbReference type="CDD" id="cd16917">
    <property type="entry name" value="HATPase_UhpB-NarQ-NarX-like"/>
    <property type="match status" value="1"/>
</dbReference>
<dbReference type="Pfam" id="PF02518">
    <property type="entry name" value="HATPase_c"/>
    <property type="match status" value="1"/>
</dbReference>
<dbReference type="Proteomes" id="UP001596222">
    <property type="component" value="Unassembled WGS sequence"/>
</dbReference>
<dbReference type="InterPro" id="IPR011712">
    <property type="entry name" value="Sig_transdc_His_kin_sub3_dim/P"/>
</dbReference>